<name>A0A139GTM5_9PEZI</name>
<gene>
    <name evidence="1" type="ORF">AC579_7151</name>
</gene>
<reference evidence="1 2" key="1">
    <citation type="submission" date="2015-07" db="EMBL/GenBank/DDBJ databases">
        <title>Comparative genomics of the Sigatoka disease complex on banana suggests a link between parallel evolutionary changes in Pseudocercospora fijiensis and Pseudocercospora eumusae and increased virulence on the banana host.</title>
        <authorList>
            <person name="Chang T.-C."/>
            <person name="Salvucci A."/>
            <person name="Crous P.W."/>
            <person name="Stergiopoulos I."/>
        </authorList>
    </citation>
    <scope>NUCLEOTIDE SEQUENCE [LARGE SCALE GENOMIC DNA]</scope>
    <source>
        <strain evidence="1 2">CBS 116634</strain>
    </source>
</reference>
<accession>A0A139GTM5</accession>
<dbReference type="Proteomes" id="UP000073492">
    <property type="component" value="Unassembled WGS sequence"/>
</dbReference>
<organism evidence="1 2">
    <name type="scientific">Pseudocercospora musae</name>
    <dbReference type="NCBI Taxonomy" id="113226"/>
    <lineage>
        <taxon>Eukaryota</taxon>
        <taxon>Fungi</taxon>
        <taxon>Dikarya</taxon>
        <taxon>Ascomycota</taxon>
        <taxon>Pezizomycotina</taxon>
        <taxon>Dothideomycetes</taxon>
        <taxon>Dothideomycetidae</taxon>
        <taxon>Mycosphaerellales</taxon>
        <taxon>Mycosphaerellaceae</taxon>
        <taxon>Pseudocercospora</taxon>
    </lineage>
</organism>
<evidence type="ECO:0000313" key="1">
    <source>
        <dbReference type="EMBL" id="KXS93535.1"/>
    </source>
</evidence>
<evidence type="ECO:0000313" key="2">
    <source>
        <dbReference type="Proteomes" id="UP000073492"/>
    </source>
</evidence>
<comment type="caution">
    <text evidence="1">The sequence shown here is derived from an EMBL/GenBank/DDBJ whole genome shotgun (WGS) entry which is preliminary data.</text>
</comment>
<sequence length="107" mass="11757">MAFLTHRSFLRFTLEDQMSWQSGAGSMSLATLFILPKSRLGLELPCAIMYGDERESINHKIETGISKDNRGGAGQSWAICSLGAEKLITAQPSTCAAAWAWDAWGKY</sequence>
<dbReference type="EMBL" id="LFZO01001175">
    <property type="protein sequence ID" value="KXS93535.1"/>
    <property type="molecule type" value="Genomic_DNA"/>
</dbReference>
<dbReference type="AlphaFoldDB" id="A0A139GTM5"/>
<protein>
    <submittedName>
        <fullName evidence="1">Uncharacterized protein</fullName>
    </submittedName>
</protein>
<keyword evidence="2" id="KW-1185">Reference proteome</keyword>
<proteinExistence type="predicted"/>